<dbReference type="InterPro" id="IPR036346">
    <property type="entry name" value="GTP-bd_prot_GTP1/OBG_C_sf"/>
</dbReference>
<dbReference type="Gene3D" id="3.40.50.300">
    <property type="entry name" value="P-loop containing nucleotide triphosphate hydrolases"/>
    <property type="match status" value="1"/>
</dbReference>
<dbReference type="KEGG" id="mgj:MGM1_0630"/>
<dbReference type="PROSITE" id="PS00905">
    <property type="entry name" value="GTP1_OBG"/>
    <property type="match status" value="1"/>
</dbReference>
<evidence type="ECO:0000256" key="5">
    <source>
        <dbReference type="ARBA" id="ARBA00022741"/>
    </source>
</evidence>
<name>A0A097SS93_9BACT</name>
<feature type="binding site" evidence="9">
    <location>
        <begin position="191"/>
        <end position="195"/>
    </location>
    <ligand>
        <name>GTP</name>
        <dbReference type="ChEBI" id="CHEBI:37565"/>
    </ligand>
</feature>
<dbReference type="SUPFAM" id="SSF102741">
    <property type="entry name" value="Obg GTP-binding protein C-terminal domain"/>
    <property type="match status" value="1"/>
</dbReference>
<sequence length="428" mass="47504">MHVIDECTVQLKAGNGGNGIVAWRREAHNPYGGPYGGDGGKGGDVILVGDINTNTLMPLRNRKIIQAQDGENGRTKLQFGKNGNDYLVKVPLGTVAFHASTGEKICEILHDNEQYVICKGGLGGHGNAHFKNPQNKIPNLHENGEITKVLDVKLVIKYMADVGFVGLPNAGKSTLTCALTSAKPKVANYQFTTLQPVLGVCTFNNEKLVFADIPGLIEGASIGKGLGHEFLKHIERCNVLIHLISLNPVDHEDIIEAYETIRNELKVYKEELLHKPIIVVANKIDAPGSEKQLSKLKKHLKDNNILTVSAINQTNLDLLLEEVFNLYKKEQQRLQSLKETKKPAKVIELRKEVDYAADLVIEQVDDHIYRATCPYLEYWSNRIPLDTNDNIMRHNMKLKNIGVEEKVKKLGGKVGDTLLIYGNELTIE</sequence>
<keyword evidence="3 9" id="KW-0963">Cytoplasm</keyword>
<comment type="similarity">
    <text evidence="2 9">Belongs to the TRAFAC class OBG-HflX-like GTPase superfamily. OBG GTPase family.</text>
</comment>
<dbReference type="GO" id="GO:0042254">
    <property type="term" value="P:ribosome biogenesis"/>
    <property type="evidence" value="ECO:0007669"/>
    <property type="project" value="UniProtKB-UniRule"/>
</dbReference>
<dbReference type="PANTHER" id="PTHR11702:SF31">
    <property type="entry name" value="MITOCHONDRIAL RIBOSOME-ASSOCIATED GTPASE 2"/>
    <property type="match status" value="1"/>
</dbReference>
<evidence type="ECO:0000256" key="4">
    <source>
        <dbReference type="ARBA" id="ARBA00022723"/>
    </source>
</evidence>
<dbReference type="InterPro" id="IPR027417">
    <property type="entry name" value="P-loop_NTPase"/>
</dbReference>
<dbReference type="NCBIfam" id="TIGR00231">
    <property type="entry name" value="small_GTP"/>
    <property type="match status" value="1"/>
</dbReference>
<evidence type="ECO:0000256" key="3">
    <source>
        <dbReference type="ARBA" id="ARBA00022490"/>
    </source>
</evidence>
<dbReference type="InterPro" id="IPR006169">
    <property type="entry name" value="GTP1_OBG_dom"/>
</dbReference>
<dbReference type="NCBIfam" id="TIGR02729">
    <property type="entry name" value="Obg_CgtA"/>
    <property type="match status" value="1"/>
</dbReference>
<dbReference type="NCBIfam" id="TIGR03595">
    <property type="entry name" value="Obg_CgtA_exten"/>
    <property type="match status" value="1"/>
</dbReference>
<keyword evidence="5 9" id="KW-0547">Nucleotide-binding</keyword>
<dbReference type="PROSITE" id="PS51710">
    <property type="entry name" value="G_OBG"/>
    <property type="match status" value="1"/>
</dbReference>
<dbReference type="GO" id="GO:0000287">
    <property type="term" value="F:magnesium ion binding"/>
    <property type="evidence" value="ECO:0007669"/>
    <property type="project" value="InterPro"/>
</dbReference>
<accession>A0A097SS93</accession>
<evidence type="ECO:0000256" key="6">
    <source>
        <dbReference type="ARBA" id="ARBA00022801"/>
    </source>
</evidence>
<feature type="domain" description="OBG-type G" evidence="10">
    <location>
        <begin position="160"/>
        <end position="328"/>
    </location>
</feature>
<keyword evidence="6 9" id="KW-0378">Hydrolase</keyword>
<dbReference type="InterPro" id="IPR015349">
    <property type="entry name" value="OCT_dom"/>
</dbReference>
<dbReference type="STRING" id="1318617.MGM1_0630"/>
<evidence type="ECO:0000313" key="14">
    <source>
        <dbReference type="Proteomes" id="UP000030066"/>
    </source>
</evidence>
<dbReference type="CDD" id="cd01898">
    <property type="entry name" value="Obg"/>
    <property type="match status" value="1"/>
</dbReference>
<dbReference type="GO" id="GO:0005525">
    <property type="term" value="F:GTP binding"/>
    <property type="evidence" value="ECO:0007669"/>
    <property type="project" value="UniProtKB-UniRule"/>
</dbReference>
<feature type="binding site" evidence="9">
    <location>
        <begin position="309"/>
        <end position="311"/>
    </location>
    <ligand>
        <name>GTP</name>
        <dbReference type="ChEBI" id="CHEBI:37565"/>
    </ligand>
</feature>
<dbReference type="PANTHER" id="PTHR11702">
    <property type="entry name" value="DEVELOPMENTALLY REGULATED GTP-BINDING PROTEIN-RELATED"/>
    <property type="match status" value="1"/>
</dbReference>
<dbReference type="InterPro" id="IPR036726">
    <property type="entry name" value="GTP1_OBG_dom_sf"/>
</dbReference>
<dbReference type="Gene3D" id="2.70.210.12">
    <property type="entry name" value="GTP1/OBG domain"/>
    <property type="match status" value="1"/>
</dbReference>
<dbReference type="Proteomes" id="UP000030066">
    <property type="component" value="Chromosome"/>
</dbReference>
<dbReference type="PROSITE" id="PS51881">
    <property type="entry name" value="OCT"/>
    <property type="match status" value="1"/>
</dbReference>
<dbReference type="NCBIfam" id="NF008955">
    <property type="entry name" value="PRK12297.1"/>
    <property type="match status" value="1"/>
</dbReference>
<dbReference type="Pfam" id="PF01018">
    <property type="entry name" value="GTP1_OBG"/>
    <property type="match status" value="1"/>
</dbReference>
<evidence type="ECO:0000256" key="1">
    <source>
        <dbReference type="ARBA" id="ARBA00001946"/>
    </source>
</evidence>
<dbReference type="NCBIfam" id="NF008956">
    <property type="entry name" value="PRK12299.1"/>
    <property type="match status" value="1"/>
</dbReference>
<keyword evidence="7 9" id="KW-0460">Magnesium</keyword>
<dbReference type="AlphaFoldDB" id="A0A097SS93"/>
<feature type="binding site" evidence="9">
    <location>
        <position position="193"/>
    </location>
    <ligand>
        <name>Mg(2+)</name>
        <dbReference type="ChEBI" id="CHEBI:18420"/>
    </ligand>
</feature>
<feature type="binding site" evidence="9">
    <location>
        <begin position="282"/>
        <end position="285"/>
    </location>
    <ligand>
        <name>GTP</name>
        <dbReference type="ChEBI" id="CHEBI:37565"/>
    </ligand>
</feature>
<feature type="binding site" evidence="9">
    <location>
        <begin position="166"/>
        <end position="173"/>
    </location>
    <ligand>
        <name>GTP</name>
        <dbReference type="ChEBI" id="CHEBI:37565"/>
    </ligand>
</feature>
<dbReference type="InterPro" id="IPR005225">
    <property type="entry name" value="Small_GTP-bd"/>
</dbReference>
<organism evidence="13 14">
    <name type="scientific">Candidatus Malacoplasma girerdii</name>
    <dbReference type="NCBI Taxonomy" id="1318617"/>
    <lineage>
        <taxon>Bacteria</taxon>
        <taxon>Bacillati</taxon>
        <taxon>Mycoplasmatota</taxon>
        <taxon>Mycoplasmoidales</taxon>
        <taxon>Mycoplasmoidaceae</taxon>
        <taxon>Malacoplasma</taxon>
    </lineage>
</organism>
<keyword evidence="4 9" id="KW-0479">Metal-binding</keyword>
<keyword evidence="14" id="KW-1185">Reference proteome</keyword>
<feature type="binding site" evidence="9">
    <location>
        <position position="173"/>
    </location>
    <ligand>
        <name>Mg(2+)</name>
        <dbReference type="ChEBI" id="CHEBI:18420"/>
    </ligand>
</feature>
<dbReference type="SUPFAM" id="SSF82051">
    <property type="entry name" value="Obg GTP-binding protein N-terminal domain"/>
    <property type="match status" value="1"/>
</dbReference>
<dbReference type="InterPro" id="IPR014100">
    <property type="entry name" value="GTP-bd_Obg/CgtA"/>
</dbReference>
<evidence type="ECO:0000313" key="13">
    <source>
        <dbReference type="EMBL" id="AIV03450.1"/>
    </source>
</evidence>
<reference evidence="13 14" key="1">
    <citation type="journal article" date="2014" name="PLoS ONE">
        <title>An emerging Mycoplasma associated with trichomoniasis, vaginal infection and disease.</title>
        <authorList>
            <consortium name="Vaginal Microbiome Consortium"/>
            <person name="Fettweis J.M."/>
            <person name="Serrano M.G."/>
            <person name="Huang B."/>
            <person name="Brooks J.P."/>
            <person name="Glascock A.L."/>
            <person name="Sheth N.U."/>
            <person name="Strauss J.F.III."/>
            <person name="Jefferson K.K."/>
            <person name="Buck G.A."/>
        </authorList>
    </citation>
    <scope>NUCLEOTIDE SEQUENCE [LARGE SCALE GENOMIC DNA]</scope>
    <source>
        <strain evidence="13 14">VCU_M1</strain>
    </source>
</reference>
<dbReference type="Gene3D" id="3.30.300.350">
    <property type="entry name" value="GTP-binding protein OBG, C-terminal domain"/>
    <property type="match status" value="1"/>
</dbReference>
<dbReference type="EC" id="3.6.5.-" evidence="9"/>
<protein>
    <recommendedName>
        <fullName evidence="9">GTPase Obg</fullName>
        <ecNumber evidence="9">3.6.5.-</ecNumber>
    </recommendedName>
    <alternativeName>
        <fullName evidence="9">GTP-binding protein Obg</fullName>
    </alternativeName>
</protein>
<dbReference type="Pfam" id="PF01926">
    <property type="entry name" value="MMR_HSR1"/>
    <property type="match status" value="1"/>
</dbReference>
<dbReference type="InterPro" id="IPR006074">
    <property type="entry name" value="GTP1-OBG_CS"/>
</dbReference>
<dbReference type="GO" id="GO:0003924">
    <property type="term" value="F:GTPase activity"/>
    <property type="evidence" value="ECO:0007669"/>
    <property type="project" value="UniProtKB-UniRule"/>
</dbReference>
<evidence type="ECO:0000256" key="7">
    <source>
        <dbReference type="ARBA" id="ARBA00022842"/>
    </source>
</evidence>
<evidence type="ECO:0000256" key="8">
    <source>
        <dbReference type="ARBA" id="ARBA00023134"/>
    </source>
</evidence>
<dbReference type="GO" id="GO:0005737">
    <property type="term" value="C:cytoplasm"/>
    <property type="evidence" value="ECO:0007669"/>
    <property type="project" value="UniProtKB-SubCell"/>
</dbReference>
<dbReference type="Pfam" id="PF09269">
    <property type="entry name" value="DUF1967"/>
    <property type="match status" value="1"/>
</dbReference>
<keyword evidence="8 9" id="KW-0342">GTP-binding</keyword>
<dbReference type="InterPro" id="IPR006073">
    <property type="entry name" value="GTP-bd"/>
</dbReference>
<evidence type="ECO:0000259" key="12">
    <source>
        <dbReference type="PROSITE" id="PS51883"/>
    </source>
</evidence>
<dbReference type="InterPro" id="IPR031167">
    <property type="entry name" value="G_OBG"/>
</dbReference>
<comment type="subunit">
    <text evidence="9">Monomer.</text>
</comment>
<dbReference type="SUPFAM" id="SSF52540">
    <property type="entry name" value="P-loop containing nucleoside triphosphate hydrolases"/>
    <property type="match status" value="1"/>
</dbReference>
<evidence type="ECO:0000259" key="10">
    <source>
        <dbReference type="PROSITE" id="PS51710"/>
    </source>
</evidence>
<proteinExistence type="inferred from homology"/>
<dbReference type="PRINTS" id="PR00326">
    <property type="entry name" value="GTP1OBG"/>
</dbReference>
<dbReference type="FunFam" id="2.70.210.12:FF:000001">
    <property type="entry name" value="GTPase Obg"/>
    <property type="match status" value="1"/>
</dbReference>
<gene>
    <name evidence="9 13" type="primary">obg</name>
    <name evidence="13" type="ORF">MGM1_0630</name>
</gene>
<evidence type="ECO:0000256" key="2">
    <source>
        <dbReference type="ARBA" id="ARBA00007699"/>
    </source>
</evidence>
<comment type="function">
    <text evidence="9">An essential GTPase which binds GTP, GDP and possibly (p)ppGpp with moderate affinity, with high nucleotide exchange rates and a fairly low GTP hydrolysis rate. Plays a role in control of the cell cycle, stress response, ribosome biogenesis and in those bacteria that undergo differentiation, in morphogenesis control.</text>
</comment>
<dbReference type="EMBL" id="CP007711">
    <property type="protein sequence ID" value="AIV03450.1"/>
    <property type="molecule type" value="Genomic_DNA"/>
</dbReference>
<feature type="domain" description="Obg" evidence="12">
    <location>
        <begin position="1"/>
        <end position="159"/>
    </location>
</feature>
<dbReference type="HAMAP" id="MF_01454">
    <property type="entry name" value="GTPase_Obg"/>
    <property type="match status" value="1"/>
</dbReference>
<evidence type="ECO:0000259" key="11">
    <source>
        <dbReference type="PROSITE" id="PS51881"/>
    </source>
</evidence>
<dbReference type="InterPro" id="IPR045086">
    <property type="entry name" value="OBG_GTPase"/>
</dbReference>
<evidence type="ECO:0000256" key="9">
    <source>
        <dbReference type="HAMAP-Rule" id="MF_01454"/>
    </source>
</evidence>
<dbReference type="PROSITE" id="PS51883">
    <property type="entry name" value="OBG"/>
    <property type="match status" value="1"/>
</dbReference>
<dbReference type="PIRSF" id="PIRSF002401">
    <property type="entry name" value="GTP_bd_Obg/CgtA"/>
    <property type="match status" value="1"/>
</dbReference>
<dbReference type="HOGENOM" id="CLU_011747_2_1_14"/>
<comment type="cofactor">
    <cofactor evidence="1 9">
        <name>Mg(2+)</name>
        <dbReference type="ChEBI" id="CHEBI:18420"/>
    </cofactor>
</comment>
<dbReference type="eggNOG" id="COG0536">
    <property type="taxonomic scope" value="Bacteria"/>
</dbReference>
<feature type="domain" description="OCT" evidence="11">
    <location>
        <begin position="347"/>
        <end position="428"/>
    </location>
</feature>
<comment type="subcellular location">
    <subcellularLocation>
        <location evidence="9">Cytoplasm</location>
    </subcellularLocation>
</comment>
<feature type="binding site" evidence="9">
    <location>
        <begin position="212"/>
        <end position="215"/>
    </location>
    <ligand>
        <name>GTP</name>
        <dbReference type="ChEBI" id="CHEBI:37565"/>
    </ligand>
</feature>